<evidence type="ECO:0000256" key="1">
    <source>
        <dbReference type="SAM" id="Phobius"/>
    </source>
</evidence>
<keyword evidence="1" id="KW-0472">Membrane</keyword>
<proteinExistence type="predicted"/>
<accession>A0A3M7T1F1</accession>
<protein>
    <submittedName>
        <fullName evidence="2">Uncharacterized protein</fullName>
    </submittedName>
</protein>
<organism evidence="2 3">
    <name type="scientific">Brachionus plicatilis</name>
    <name type="common">Marine rotifer</name>
    <name type="synonym">Brachionus muelleri</name>
    <dbReference type="NCBI Taxonomy" id="10195"/>
    <lineage>
        <taxon>Eukaryota</taxon>
        <taxon>Metazoa</taxon>
        <taxon>Spiralia</taxon>
        <taxon>Gnathifera</taxon>
        <taxon>Rotifera</taxon>
        <taxon>Eurotatoria</taxon>
        <taxon>Monogononta</taxon>
        <taxon>Pseudotrocha</taxon>
        <taxon>Ploima</taxon>
        <taxon>Brachionidae</taxon>
        <taxon>Brachionus</taxon>
    </lineage>
</organism>
<dbReference type="Proteomes" id="UP000276133">
    <property type="component" value="Unassembled WGS sequence"/>
</dbReference>
<dbReference type="EMBL" id="REGN01000477">
    <property type="protein sequence ID" value="RNA41668.1"/>
    <property type="molecule type" value="Genomic_DNA"/>
</dbReference>
<feature type="transmembrane region" description="Helical" evidence="1">
    <location>
        <begin position="43"/>
        <end position="70"/>
    </location>
</feature>
<evidence type="ECO:0000313" key="3">
    <source>
        <dbReference type="Proteomes" id="UP000276133"/>
    </source>
</evidence>
<sequence>MVPPSTFFLNNDFNYSSATPRGFYAKQNKNSYNFQTNYRLNRYLIYIILTLLGIHNLDVGGGTISLYFIVKNFF</sequence>
<name>A0A3M7T1F1_BRAPC</name>
<reference evidence="2 3" key="1">
    <citation type="journal article" date="2018" name="Sci. Rep.">
        <title>Genomic signatures of local adaptation to the degree of environmental predictability in rotifers.</title>
        <authorList>
            <person name="Franch-Gras L."/>
            <person name="Hahn C."/>
            <person name="Garcia-Roger E.M."/>
            <person name="Carmona M.J."/>
            <person name="Serra M."/>
            <person name="Gomez A."/>
        </authorList>
    </citation>
    <scope>NUCLEOTIDE SEQUENCE [LARGE SCALE GENOMIC DNA]</scope>
    <source>
        <strain evidence="2">HYR1</strain>
    </source>
</reference>
<keyword evidence="1" id="KW-1133">Transmembrane helix</keyword>
<evidence type="ECO:0000313" key="2">
    <source>
        <dbReference type="EMBL" id="RNA41668.1"/>
    </source>
</evidence>
<dbReference type="AlphaFoldDB" id="A0A3M7T1F1"/>
<gene>
    <name evidence="2" type="ORF">BpHYR1_052781</name>
</gene>
<keyword evidence="1" id="KW-0812">Transmembrane</keyword>
<keyword evidence="3" id="KW-1185">Reference proteome</keyword>
<comment type="caution">
    <text evidence="2">The sequence shown here is derived from an EMBL/GenBank/DDBJ whole genome shotgun (WGS) entry which is preliminary data.</text>
</comment>